<accession>A0A0N7MNT3</accession>
<dbReference type="InterPro" id="IPR003615">
    <property type="entry name" value="HNH_nuc"/>
</dbReference>
<dbReference type="STRING" id="1633631.GCA_001442925_00770"/>
<protein>
    <submittedName>
        <fullName evidence="3">HNH endonuclease</fullName>
    </submittedName>
</protein>
<organism evidence="3 4">
    <name type="scientific">Candidatus Kryptonium thompsonii</name>
    <dbReference type="NCBI Taxonomy" id="1633631"/>
    <lineage>
        <taxon>Bacteria</taxon>
        <taxon>Pseudomonadati</taxon>
        <taxon>Candidatus Kryptoniota</taxon>
        <taxon>Candidatus Kryptonium</taxon>
    </lineage>
</organism>
<proteinExistence type="predicted"/>
<keyword evidence="3" id="KW-0540">Nuclease</keyword>
<accession>A0A0P1MTN4</accession>
<keyword evidence="3" id="KW-0255">Endonuclease</keyword>
<dbReference type="GO" id="GO:0004519">
    <property type="term" value="F:endonuclease activity"/>
    <property type="evidence" value="ECO:0007669"/>
    <property type="project" value="UniProtKB-KW"/>
</dbReference>
<evidence type="ECO:0000313" key="5">
    <source>
        <dbReference type="Proteomes" id="UP000182200"/>
    </source>
</evidence>
<dbReference type="Proteomes" id="UP000182011">
    <property type="component" value="Unassembled WGS sequence"/>
</dbReference>
<keyword evidence="5" id="KW-1185">Reference proteome</keyword>
<evidence type="ECO:0000259" key="1">
    <source>
        <dbReference type="SMART" id="SM00507"/>
    </source>
</evidence>
<dbReference type="GO" id="GO:0003676">
    <property type="term" value="F:nucleic acid binding"/>
    <property type="evidence" value="ECO:0007669"/>
    <property type="project" value="InterPro"/>
</dbReference>
<evidence type="ECO:0000313" key="3">
    <source>
        <dbReference type="EMBL" id="CUU03542.1"/>
    </source>
</evidence>
<accession>A0A0P1MK26</accession>
<accession>A0A0P1MBS9</accession>
<accession>A0A0P1LUV1</accession>
<dbReference type="RefSeq" id="WP_047134132.1">
    <property type="nucleotide sequence ID" value="NZ_CZVI01000012.1"/>
</dbReference>
<accession>A0A0P1LYQ0</accession>
<dbReference type="GO" id="GO:0008270">
    <property type="term" value="F:zinc ion binding"/>
    <property type="evidence" value="ECO:0007669"/>
    <property type="project" value="InterPro"/>
</dbReference>
<dbReference type="Proteomes" id="UP000182200">
    <property type="component" value="Unassembled WGS sequence"/>
</dbReference>
<dbReference type="OrthoDB" id="9802901at2"/>
<evidence type="ECO:0000313" key="2">
    <source>
        <dbReference type="EMBL" id="CUS87149.1"/>
    </source>
</evidence>
<dbReference type="InterPro" id="IPR002711">
    <property type="entry name" value="HNH"/>
</dbReference>
<dbReference type="EMBL" id="CZVI01000012">
    <property type="protein sequence ID" value="CUS87149.1"/>
    <property type="molecule type" value="Genomic_DNA"/>
</dbReference>
<dbReference type="AlphaFoldDB" id="A0A0P1LYQ0"/>
<dbReference type="CDD" id="cd00085">
    <property type="entry name" value="HNHc"/>
    <property type="match status" value="1"/>
</dbReference>
<name>A0A0P1LYQ0_9BACT</name>
<accession>A0A0P1MU83</accession>
<reference evidence="4 5" key="1">
    <citation type="submission" date="2015-11" db="EMBL/GenBank/DDBJ databases">
        <authorList>
            <person name="Varghese N."/>
        </authorList>
    </citation>
    <scope>NUCLEOTIDE SEQUENCE [LARGE SCALE GENOMIC DNA]</scope>
    <source>
        <strain evidence="2 5">JGI-8</strain>
    </source>
</reference>
<accession>A0A0S4N024</accession>
<reference evidence="3" key="2">
    <citation type="submission" date="2015-11" db="EMBL/GenBank/DDBJ databases">
        <authorList>
            <person name="Zhang Y."/>
            <person name="Guo Z."/>
        </authorList>
    </citation>
    <scope>NUCLEOTIDE SEQUENCE [LARGE SCALE GENOMIC DNA]</scope>
    <source>
        <strain evidence="3">JGI-4</strain>
    </source>
</reference>
<sequence length="202" mass="24083">MAKAKKTISDLIMEYFRKHPKKELQHGPVVDWVEEQYLKLYGRKPRDIWRGIRRLYQEGFLIKVRKGVYKYDPDLIQKKELHDFPPDVKEAIFKKDGYKCIVCGRGKEDGVEIHADHKIPLDKGGTNTIENGQTLCSEHNLLKKNYSQTEFGKRFLIRLYQEALEKNDKRMIKFCEEIFDVYDKYGINSHIKRPDRKFRESK</sequence>
<evidence type="ECO:0000313" key="4">
    <source>
        <dbReference type="Proteomes" id="UP000182011"/>
    </source>
</evidence>
<feature type="domain" description="HNH nuclease" evidence="1">
    <location>
        <begin position="87"/>
        <end position="141"/>
    </location>
</feature>
<dbReference type="Pfam" id="PF01844">
    <property type="entry name" value="HNH"/>
    <property type="match status" value="1"/>
</dbReference>
<keyword evidence="3" id="KW-0378">Hydrolase</keyword>
<dbReference type="Gene3D" id="1.10.30.50">
    <property type="match status" value="1"/>
</dbReference>
<dbReference type="SMART" id="SM00507">
    <property type="entry name" value="HNHc"/>
    <property type="match status" value="1"/>
</dbReference>
<dbReference type="EMBL" id="FAOP01000004">
    <property type="protein sequence ID" value="CUU03542.1"/>
    <property type="molecule type" value="Genomic_DNA"/>
</dbReference>
<gene>
    <name evidence="3" type="ORF">JGI4_00770</name>
    <name evidence="2" type="ORF">JGI8_01075</name>
</gene>
<accession>A0A0N7MPE5</accession>
<accession>A0A0P1M0F6</accession>
<accession>A0A0P1PAE0</accession>